<organism evidence="1 2">
    <name type="scientific">Vitrella brassicaformis (strain CCMP3155)</name>
    <dbReference type="NCBI Taxonomy" id="1169540"/>
    <lineage>
        <taxon>Eukaryota</taxon>
        <taxon>Sar</taxon>
        <taxon>Alveolata</taxon>
        <taxon>Colpodellida</taxon>
        <taxon>Vitrellaceae</taxon>
        <taxon>Vitrella</taxon>
    </lineage>
</organism>
<dbReference type="VEuPathDB" id="CryptoDB:Vbra_23132"/>
<accession>A0A0G4GXZ3</accession>
<reference evidence="1 2" key="1">
    <citation type="submission" date="2014-11" db="EMBL/GenBank/DDBJ databases">
        <authorList>
            <person name="Zhu J."/>
            <person name="Qi W."/>
            <person name="Song R."/>
        </authorList>
    </citation>
    <scope>NUCLEOTIDE SEQUENCE [LARGE SCALE GENOMIC DNA]</scope>
</reference>
<dbReference type="EMBL" id="CDMY01000871">
    <property type="protein sequence ID" value="CEM35999.1"/>
    <property type="molecule type" value="Genomic_DNA"/>
</dbReference>
<dbReference type="PhylomeDB" id="A0A0G4GXZ3"/>
<proteinExistence type="predicted"/>
<protein>
    <submittedName>
        <fullName evidence="1">Uncharacterized protein</fullName>
    </submittedName>
</protein>
<keyword evidence="2" id="KW-1185">Reference proteome</keyword>
<sequence length="130" mass="15338">MWRCDIFPLKVFDVSERPPGPPRWQGPFPDECEGYKHVLVQVKLIWEKFKSRGLEANRLVRFIDATGSHRAVCHMHDREAYAIWLGPLWSPEREAAWRRERACFVVKLWRSVTERRQLRAAPEGTQPLLS</sequence>
<dbReference type="AlphaFoldDB" id="A0A0G4GXZ3"/>
<gene>
    <name evidence="1" type="ORF">Vbra_23132</name>
</gene>
<dbReference type="Proteomes" id="UP000041254">
    <property type="component" value="Unassembled WGS sequence"/>
</dbReference>
<evidence type="ECO:0000313" key="2">
    <source>
        <dbReference type="Proteomes" id="UP000041254"/>
    </source>
</evidence>
<dbReference type="InParanoid" id="A0A0G4GXZ3"/>
<evidence type="ECO:0000313" key="1">
    <source>
        <dbReference type="EMBL" id="CEM35999.1"/>
    </source>
</evidence>
<name>A0A0G4GXZ3_VITBC</name>